<proteinExistence type="predicted"/>
<accession>K0T759</accession>
<keyword evidence="3" id="KW-1185">Reference proteome</keyword>
<reference evidence="2 3" key="1">
    <citation type="journal article" date="2012" name="Genome Biol.">
        <title>Genome and low-iron response of an oceanic diatom adapted to chronic iron limitation.</title>
        <authorList>
            <person name="Lommer M."/>
            <person name="Specht M."/>
            <person name="Roy A.S."/>
            <person name="Kraemer L."/>
            <person name="Andreson R."/>
            <person name="Gutowska M.A."/>
            <person name="Wolf J."/>
            <person name="Bergner S.V."/>
            <person name="Schilhabel M.B."/>
            <person name="Klostermeier U.C."/>
            <person name="Beiko R.G."/>
            <person name="Rosenstiel P."/>
            <person name="Hippler M."/>
            <person name="Laroche J."/>
        </authorList>
    </citation>
    <scope>NUCLEOTIDE SEQUENCE [LARGE SCALE GENOMIC DNA]</scope>
    <source>
        <strain evidence="2 3">CCMP1005</strain>
    </source>
</reference>
<evidence type="ECO:0000313" key="3">
    <source>
        <dbReference type="Proteomes" id="UP000266841"/>
    </source>
</evidence>
<feature type="compositionally biased region" description="Polar residues" evidence="1">
    <location>
        <begin position="29"/>
        <end position="43"/>
    </location>
</feature>
<comment type="caution">
    <text evidence="2">The sequence shown here is derived from an EMBL/GenBank/DDBJ whole genome shotgun (WGS) entry which is preliminary data.</text>
</comment>
<evidence type="ECO:0000313" key="2">
    <source>
        <dbReference type="EMBL" id="EJK66247.1"/>
    </source>
</evidence>
<protein>
    <submittedName>
        <fullName evidence="2">Uncharacterized protein</fullName>
    </submittedName>
</protein>
<sequence>MIILARSIECILRDGSSIEPLSRLRSDSHASSATSRQQVGNKQPKQHGPLSADRSSSKRSPLLYRHQALPHHLLSEDCAACRVQNGPFKEDKVD</sequence>
<dbReference type="AlphaFoldDB" id="K0T759"/>
<organism evidence="2 3">
    <name type="scientific">Thalassiosira oceanica</name>
    <name type="common">Marine diatom</name>
    <dbReference type="NCBI Taxonomy" id="159749"/>
    <lineage>
        <taxon>Eukaryota</taxon>
        <taxon>Sar</taxon>
        <taxon>Stramenopiles</taxon>
        <taxon>Ochrophyta</taxon>
        <taxon>Bacillariophyta</taxon>
        <taxon>Coscinodiscophyceae</taxon>
        <taxon>Thalassiosirophycidae</taxon>
        <taxon>Thalassiosirales</taxon>
        <taxon>Thalassiosiraceae</taxon>
        <taxon>Thalassiosira</taxon>
    </lineage>
</organism>
<dbReference type="Proteomes" id="UP000266841">
    <property type="component" value="Unassembled WGS sequence"/>
</dbReference>
<evidence type="ECO:0000256" key="1">
    <source>
        <dbReference type="SAM" id="MobiDB-lite"/>
    </source>
</evidence>
<gene>
    <name evidence="2" type="ORF">THAOC_12846</name>
</gene>
<feature type="region of interest" description="Disordered" evidence="1">
    <location>
        <begin position="21"/>
        <end position="65"/>
    </location>
</feature>
<dbReference type="EMBL" id="AGNL01015154">
    <property type="protein sequence ID" value="EJK66247.1"/>
    <property type="molecule type" value="Genomic_DNA"/>
</dbReference>
<name>K0T759_THAOC</name>